<dbReference type="GO" id="GO:0016791">
    <property type="term" value="F:phosphatase activity"/>
    <property type="evidence" value="ECO:0007669"/>
    <property type="project" value="TreeGrafter"/>
</dbReference>
<proteinExistence type="predicted"/>
<keyword evidence="7 8" id="KW-1133">Transmembrane helix</keyword>
<dbReference type="CDD" id="cd16936">
    <property type="entry name" value="HATPase_RsbW-like"/>
    <property type="match status" value="1"/>
</dbReference>
<evidence type="ECO:0000256" key="7">
    <source>
        <dbReference type="ARBA" id="ARBA00022989"/>
    </source>
</evidence>
<feature type="transmembrane region" description="Helical" evidence="8">
    <location>
        <begin position="300"/>
        <end position="324"/>
    </location>
</feature>
<dbReference type="InterPro" id="IPR052016">
    <property type="entry name" value="Bact_Sigma-Reg"/>
</dbReference>
<dbReference type="Gene3D" id="6.10.340.10">
    <property type="match status" value="1"/>
</dbReference>
<keyword evidence="11" id="KW-1185">Reference proteome</keyword>
<evidence type="ECO:0000256" key="8">
    <source>
        <dbReference type="SAM" id="Phobius"/>
    </source>
</evidence>
<dbReference type="CDD" id="cd18774">
    <property type="entry name" value="PDC2_HK_sensor"/>
    <property type="match status" value="1"/>
</dbReference>
<evidence type="ECO:0000256" key="3">
    <source>
        <dbReference type="ARBA" id="ARBA00022679"/>
    </source>
</evidence>
<dbReference type="PANTHER" id="PTHR43156">
    <property type="entry name" value="STAGE II SPORULATION PROTEIN E-RELATED"/>
    <property type="match status" value="1"/>
</dbReference>
<organism evidence="10 11">
    <name type="scientific">Denitrobacterium detoxificans</name>
    <dbReference type="NCBI Taxonomy" id="79604"/>
    <lineage>
        <taxon>Bacteria</taxon>
        <taxon>Bacillati</taxon>
        <taxon>Actinomycetota</taxon>
        <taxon>Coriobacteriia</taxon>
        <taxon>Eggerthellales</taxon>
        <taxon>Eggerthellaceae</taxon>
        <taxon>Denitrobacterium</taxon>
    </lineage>
</organism>
<dbReference type="SUPFAM" id="SSF81606">
    <property type="entry name" value="PP2C-like"/>
    <property type="match status" value="1"/>
</dbReference>
<name>A0A1H8QQ16_9ACTN</name>
<keyword evidence="5 10" id="KW-0418">Kinase</keyword>
<keyword evidence="6" id="KW-0378">Hydrolase</keyword>
<dbReference type="SMART" id="SM00331">
    <property type="entry name" value="PP2C_SIG"/>
    <property type="match status" value="1"/>
</dbReference>
<dbReference type="InterPro" id="IPR003594">
    <property type="entry name" value="HATPase_dom"/>
</dbReference>
<comment type="subcellular location">
    <subcellularLocation>
        <location evidence="1">Membrane</location>
    </subcellularLocation>
</comment>
<dbReference type="AlphaFoldDB" id="A0A1H8QQ16"/>
<dbReference type="CDD" id="cd06225">
    <property type="entry name" value="HAMP"/>
    <property type="match status" value="1"/>
</dbReference>
<dbReference type="Proteomes" id="UP000182975">
    <property type="component" value="Unassembled WGS sequence"/>
</dbReference>
<keyword evidence="8" id="KW-0472">Membrane</keyword>
<dbReference type="InterPro" id="IPR036890">
    <property type="entry name" value="HATPase_C_sf"/>
</dbReference>
<dbReference type="InterPro" id="IPR036457">
    <property type="entry name" value="PPM-type-like_dom_sf"/>
</dbReference>
<dbReference type="PROSITE" id="PS50885">
    <property type="entry name" value="HAMP"/>
    <property type="match status" value="1"/>
</dbReference>
<sequence>MISCVGISVALSAIALARVNHRPSIMPRGQRGIAQVVQAYLLVSVFAVFVITVGFTAILQSSFMYSDEASLLRLNVSDVRGAIADASDENLLMLTNKAALSLPSAQGATNEECARVADDLDVAEVCMVDGNGIVIASSNTSFIGFDMSSGDQSRAFLCLLPGGGETEYVQSYQPMAYDETTWRKYAGVTVEGGFVQVGYDAQNFVDDISMQVEEAVRNRHVGKNGQVVVLDATGNVVSAGNDVRVQDARALSSDADGIQEGELFTTSFNGGECYATYEEVEGYRIIAVHPTSEVRFSLDVAVLITSFMEVLVFAILFLVVYFVIKRLVVRNIWHVNGALSRITGGDLSTQVNVRGITEFSSLSDDINHTVSALKGWIAEAESRMDTELATGRAIQENALPRAFPPFPEIKMFDIFADMNAAKQVGGDFYDLFLIGDSNSEAGKLGFVIADVSGKGVPAALFMMSAKSKIRYYMESGMELGLAVESANRELCEGNEAGMFVTAFAGVLDYKSMRMTCVNAGHNPPLVLNDGSCEWLEKRSGLPLGLFEDMPYMPYEIECSPSDTFLLYTDGVTEAMDVEENLYGPDRLIDFVKERAGYSPRQLLCSVRADVSRFAEGAEQSDDITMLVLKVGVPPESFEQIELPASDEKLEEVDEFIHRKLEALDCPSAVCHKIDIAVEEMFVNVCHYAYPRATEDNPGTVCVSCACNTDPASIMISIVDKGVSFNPLQKPTSEVPDDIDQVSIGGLGILMAKKCVDELTYERVEGKNIVRLVKYI</sequence>
<evidence type="ECO:0000256" key="6">
    <source>
        <dbReference type="ARBA" id="ARBA00022801"/>
    </source>
</evidence>
<evidence type="ECO:0000256" key="5">
    <source>
        <dbReference type="ARBA" id="ARBA00022777"/>
    </source>
</evidence>
<accession>A0A1H8QQ16</accession>
<evidence type="ECO:0000313" key="11">
    <source>
        <dbReference type="Proteomes" id="UP000182975"/>
    </source>
</evidence>
<dbReference type="InterPro" id="IPR001932">
    <property type="entry name" value="PPM-type_phosphatase-like_dom"/>
</dbReference>
<dbReference type="PANTHER" id="PTHR43156:SF2">
    <property type="entry name" value="STAGE II SPORULATION PROTEIN E"/>
    <property type="match status" value="1"/>
</dbReference>
<evidence type="ECO:0000256" key="1">
    <source>
        <dbReference type="ARBA" id="ARBA00004370"/>
    </source>
</evidence>
<dbReference type="Gene3D" id="3.30.565.10">
    <property type="entry name" value="Histidine kinase-like ATPase, C-terminal domain"/>
    <property type="match status" value="1"/>
</dbReference>
<dbReference type="GO" id="GO:0007165">
    <property type="term" value="P:signal transduction"/>
    <property type="evidence" value="ECO:0007669"/>
    <property type="project" value="InterPro"/>
</dbReference>
<evidence type="ECO:0000259" key="9">
    <source>
        <dbReference type="PROSITE" id="PS50885"/>
    </source>
</evidence>
<feature type="domain" description="HAMP" evidence="9">
    <location>
        <begin position="326"/>
        <end position="378"/>
    </location>
</feature>
<evidence type="ECO:0000256" key="4">
    <source>
        <dbReference type="ARBA" id="ARBA00022692"/>
    </source>
</evidence>
<dbReference type="Pfam" id="PF07228">
    <property type="entry name" value="SpoIIE"/>
    <property type="match status" value="1"/>
</dbReference>
<feature type="transmembrane region" description="Helical" evidence="8">
    <location>
        <begin position="33"/>
        <end position="59"/>
    </location>
</feature>
<dbReference type="Pfam" id="PF13581">
    <property type="entry name" value="HATPase_c_2"/>
    <property type="match status" value="1"/>
</dbReference>
<protein>
    <submittedName>
        <fullName evidence="10">Histidine kinase-like ATPase domain-containing protein</fullName>
    </submittedName>
</protein>
<keyword evidence="2" id="KW-0597">Phosphoprotein</keyword>
<dbReference type="GO" id="GO:0016020">
    <property type="term" value="C:membrane"/>
    <property type="evidence" value="ECO:0007669"/>
    <property type="project" value="UniProtKB-SubCell"/>
</dbReference>
<dbReference type="EMBL" id="FOEC01000002">
    <property type="protein sequence ID" value="SEO55964.1"/>
    <property type="molecule type" value="Genomic_DNA"/>
</dbReference>
<evidence type="ECO:0000313" key="10">
    <source>
        <dbReference type="EMBL" id="SEO55964.1"/>
    </source>
</evidence>
<gene>
    <name evidence="10" type="ORF">SAMN02910314_00561</name>
</gene>
<dbReference type="RefSeq" id="WP_066664063.1">
    <property type="nucleotide sequence ID" value="NZ_CP011402.1"/>
</dbReference>
<dbReference type="GO" id="GO:0016301">
    <property type="term" value="F:kinase activity"/>
    <property type="evidence" value="ECO:0007669"/>
    <property type="project" value="UniProtKB-KW"/>
</dbReference>
<keyword evidence="3" id="KW-0808">Transferase</keyword>
<reference evidence="11" key="1">
    <citation type="submission" date="2016-10" db="EMBL/GenBank/DDBJ databases">
        <authorList>
            <person name="Varghese N."/>
        </authorList>
    </citation>
    <scope>NUCLEOTIDE SEQUENCE [LARGE SCALE GENOMIC DNA]</scope>
    <source>
        <strain evidence="11">DSM 21843</strain>
    </source>
</reference>
<dbReference type="Gene3D" id="3.60.40.10">
    <property type="entry name" value="PPM-type phosphatase domain"/>
    <property type="match status" value="1"/>
</dbReference>
<evidence type="ECO:0000256" key="2">
    <source>
        <dbReference type="ARBA" id="ARBA00022553"/>
    </source>
</evidence>
<dbReference type="InterPro" id="IPR003660">
    <property type="entry name" value="HAMP_dom"/>
</dbReference>
<keyword evidence="4 8" id="KW-0812">Transmembrane</keyword>